<reference evidence="1 2" key="1">
    <citation type="submission" date="2018-12" db="EMBL/GenBank/DDBJ databases">
        <title>The genome sequences of Variovorax guangxiensis DSM 27352.</title>
        <authorList>
            <person name="Gao J."/>
            <person name="Sun J."/>
        </authorList>
    </citation>
    <scope>NUCLEOTIDE SEQUENCE [LARGE SCALE GENOMIC DNA]</scope>
    <source>
        <strain evidence="1 2">DSM 27352</strain>
    </source>
</reference>
<sequence>MTQAAITLWLAIDMLVAQIPFSKAKVESVVSTQLSDTNAPGGEVFQFFEGTPVRFEDGVEVSKFDLRIKREGAHPGFLVLEVQGRCVPLDEVKRHYVDLAITDVPRGRSMNEATSYTATLGWGRLSFGFREKNPGCLAFIAFNPS</sequence>
<name>A0A3S0XW92_9BURK</name>
<proteinExistence type="predicted"/>
<dbReference type="AlphaFoldDB" id="A0A3S0XW92"/>
<gene>
    <name evidence="1" type="ORF">EJP67_29265</name>
</gene>
<evidence type="ECO:0000313" key="2">
    <source>
        <dbReference type="Proteomes" id="UP000281118"/>
    </source>
</evidence>
<evidence type="ECO:0000313" key="1">
    <source>
        <dbReference type="EMBL" id="RUR71152.1"/>
    </source>
</evidence>
<organism evidence="1 2">
    <name type="scientific">Variovorax guangxiensis</name>
    <dbReference type="NCBI Taxonomy" id="1775474"/>
    <lineage>
        <taxon>Bacteria</taxon>
        <taxon>Pseudomonadati</taxon>
        <taxon>Pseudomonadota</taxon>
        <taxon>Betaproteobacteria</taxon>
        <taxon>Burkholderiales</taxon>
        <taxon>Comamonadaceae</taxon>
        <taxon>Variovorax</taxon>
    </lineage>
</organism>
<dbReference type="OrthoDB" id="8854729at2"/>
<dbReference type="EMBL" id="RXFT01000018">
    <property type="protein sequence ID" value="RUR71152.1"/>
    <property type="molecule type" value="Genomic_DNA"/>
</dbReference>
<protein>
    <submittedName>
        <fullName evidence="1">Uncharacterized protein</fullName>
    </submittedName>
</protein>
<comment type="caution">
    <text evidence="1">The sequence shown here is derived from an EMBL/GenBank/DDBJ whole genome shotgun (WGS) entry which is preliminary data.</text>
</comment>
<dbReference type="Proteomes" id="UP000281118">
    <property type="component" value="Unassembled WGS sequence"/>
</dbReference>
<dbReference type="RefSeq" id="WP_126025239.1">
    <property type="nucleotide sequence ID" value="NZ_RXFT01000018.1"/>
</dbReference>
<accession>A0A3S0XW92</accession>